<evidence type="ECO:0008006" key="3">
    <source>
        <dbReference type="Google" id="ProtNLM"/>
    </source>
</evidence>
<dbReference type="STRING" id="525918.SAMN05660964_01815"/>
<sequence>MTFFLFSATTSQFFEAKPLSSDRSIYRISFVNQDKIYEIFARQVYESDLYGFVVVEEIVFGTQSTLVIDPGEERLKTEFEAVKRSFIPIHSVIRIDEVEHTGVSKIHSLDGGSVAGNVSPFARPAGKKKD</sequence>
<dbReference type="InterPro" id="IPR014949">
    <property type="entry name" value="DUF1820"/>
</dbReference>
<proteinExistence type="predicted"/>
<gene>
    <name evidence="1" type="ORF">SAMN05660964_01815</name>
</gene>
<keyword evidence="2" id="KW-1185">Reference proteome</keyword>
<organism evidence="1 2">
    <name type="scientific">Thiothrix caldifontis</name>
    <dbReference type="NCBI Taxonomy" id="525918"/>
    <lineage>
        <taxon>Bacteria</taxon>
        <taxon>Pseudomonadati</taxon>
        <taxon>Pseudomonadota</taxon>
        <taxon>Gammaproteobacteria</taxon>
        <taxon>Thiotrichales</taxon>
        <taxon>Thiotrichaceae</taxon>
        <taxon>Thiothrix</taxon>
    </lineage>
</organism>
<reference evidence="1 2" key="1">
    <citation type="submission" date="2016-10" db="EMBL/GenBank/DDBJ databases">
        <authorList>
            <person name="de Groot N.N."/>
        </authorList>
    </citation>
    <scope>NUCLEOTIDE SEQUENCE [LARGE SCALE GENOMIC DNA]</scope>
    <source>
        <strain evidence="1 2">DSM 21228</strain>
    </source>
</reference>
<dbReference type="AlphaFoldDB" id="A0A1H4C0J0"/>
<protein>
    <recommendedName>
        <fullName evidence="3">DUF1820 family protein</fullName>
    </recommendedName>
</protein>
<dbReference type="EMBL" id="FNQP01000009">
    <property type="protein sequence ID" value="SEA53840.1"/>
    <property type="molecule type" value="Genomic_DNA"/>
</dbReference>
<evidence type="ECO:0000313" key="1">
    <source>
        <dbReference type="EMBL" id="SEA53840.1"/>
    </source>
</evidence>
<dbReference type="Proteomes" id="UP000199397">
    <property type="component" value="Unassembled WGS sequence"/>
</dbReference>
<name>A0A1H4C0J0_9GAMM</name>
<accession>A0A1H4C0J0</accession>
<dbReference type="PIRSF" id="PIRSF028538">
    <property type="entry name" value="DUF1820"/>
    <property type="match status" value="1"/>
</dbReference>
<dbReference type="Pfam" id="PF08850">
    <property type="entry name" value="DUF1820"/>
    <property type="match status" value="1"/>
</dbReference>
<evidence type="ECO:0000313" key="2">
    <source>
        <dbReference type="Proteomes" id="UP000199397"/>
    </source>
</evidence>